<dbReference type="RefSeq" id="WP_149771316.1">
    <property type="nucleotide sequence ID" value="NZ_VDFQ02000006.1"/>
</dbReference>
<feature type="compositionally biased region" description="Acidic residues" evidence="1">
    <location>
        <begin position="1"/>
        <end position="15"/>
    </location>
</feature>
<gene>
    <name evidence="2" type="ORF">FE697_019635</name>
</gene>
<protein>
    <submittedName>
        <fullName evidence="2">Uncharacterized protein</fullName>
    </submittedName>
</protein>
<dbReference type="Proteomes" id="UP000307768">
    <property type="component" value="Unassembled WGS sequence"/>
</dbReference>
<evidence type="ECO:0000313" key="3">
    <source>
        <dbReference type="Proteomes" id="UP000307768"/>
    </source>
</evidence>
<sequence>MNETEPELVPEEGLEETGNYPDPDDGPQDDVDQARLPQYDDDLIAGATLEDEQVDLDEESDVELSEDEEE</sequence>
<proteinExistence type="predicted"/>
<dbReference type="EMBL" id="VDFQ02000006">
    <property type="protein sequence ID" value="KAA1420092.1"/>
    <property type="molecule type" value="Genomic_DNA"/>
</dbReference>
<feature type="compositionally biased region" description="Acidic residues" evidence="1">
    <location>
        <begin position="39"/>
        <end position="70"/>
    </location>
</feature>
<feature type="region of interest" description="Disordered" evidence="1">
    <location>
        <begin position="1"/>
        <end position="70"/>
    </location>
</feature>
<name>A0A5Q6RPX3_9ACTN</name>
<accession>A0A5Q6RPX3</accession>
<reference evidence="2 3" key="1">
    <citation type="submission" date="2019-09" db="EMBL/GenBank/DDBJ databases">
        <title>Mumia zhuanghuii sp. nov. isolated from the intestinal contents of plateau pika (Ochotona curzoniae) in the Qinghai-Tibet plateau of China.</title>
        <authorList>
            <person name="Tian Z."/>
        </authorList>
    </citation>
    <scope>NUCLEOTIDE SEQUENCE [LARGE SCALE GENOMIC DNA]</scope>
    <source>
        <strain evidence="3">350</strain>
    </source>
</reference>
<evidence type="ECO:0000256" key="1">
    <source>
        <dbReference type="SAM" id="MobiDB-lite"/>
    </source>
</evidence>
<feature type="compositionally biased region" description="Acidic residues" evidence="1">
    <location>
        <begin position="22"/>
        <end position="31"/>
    </location>
</feature>
<organism evidence="2 3">
    <name type="scientific">Mumia zhuanghuii</name>
    <dbReference type="NCBI Taxonomy" id="2585211"/>
    <lineage>
        <taxon>Bacteria</taxon>
        <taxon>Bacillati</taxon>
        <taxon>Actinomycetota</taxon>
        <taxon>Actinomycetes</taxon>
        <taxon>Propionibacteriales</taxon>
        <taxon>Nocardioidaceae</taxon>
        <taxon>Mumia</taxon>
    </lineage>
</organism>
<evidence type="ECO:0000313" key="2">
    <source>
        <dbReference type="EMBL" id="KAA1420092.1"/>
    </source>
</evidence>
<comment type="caution">
    <text evidence="2">The sequence shown here is derived from an EMBL/GenBank/DDBJ whole genome shotgun (WGS) entry which is preliminary data.</text>
</comment>
<dbReference type="AlphaFoldDB" id="A0A5Q6RPX3"/>